<comment type="caution">
    <text evidence="2">The sequence shown here is derived from an EMBL/GenBank/DDBJ whole genome shotgun (WGS) entry which is preliminary data.</text>
</comment>
<sequence>MHKATKELESAETQRIFCTSQGDNKKQTTKQTEEKLHPCMARKKIYLTVMKKLPFRQ</sequence>
<organism evidence="2">
    <name type="scientific">marine sediment metagenome</name>
    <dbReference type="NCBI Taxonomy" id="412755"/>
    <lineage>
        <taxon>unclassified sequences</taxon>
        <taxon>metagenomes</taxon>
        <taxon>ecological metagenomes</taxon>
    </lineage>
</organism>
<name>X1L6X0_9ZZZZ</name>
<protein>
    <submittedName>
        <fullName evidence="2">Uncharacterized protein</fullName>
    </submittedName>
</protein>
<evidence type="ECO:0000313" key="2">
    <source>
        <dbReference type="EMBL" id="GAH98174.1"/>
    </source>
</evidence>
<feature type="compositionally biased region" description="Basic and acidic residues" evidence="1">
    <location>
        <begin position="23"/>
        <end position="33"/>
    </location>
</feature>
<evidence type="ECO:0000256" key="1">
    <source>
        <dbReference type="SAM" id="MobiDB-lite"/>
    </source>
</evidence>
<gene>
    <name evidence="2" type="ORF">S03H2_69531</name>
</gene>
<feature type="non-terminal residue" evidence="2">
    <location>
        <position position="57"/>
    </location>
</feature>
<feature type="compositionally biased region" description="Polar residues" evidence="1">
    <location>
        <begin position="11"/>
        <end position="22"/>
    </location>
</feature>
<dbReference type="AlphaFoldDB" id="X1L6X0"/>
<feature type="region of interest" description="Disordered" evidence="1">
    <location>
        <begin position="1"/>
        <end position="33"/>
    </location>
</feature>
<accession>X1L6X0</accession>
<dbReference type="EMBL" id="BARU01045963">
    <property type="protein sequence ID" value="GAH98174.1"/>
    <property type="molecule type" value="Genomic_DNA"/>
</dbReference>
<proteinExistence type="predicted"/>
<reference evidence="2" key="1">
    <citation type="journal article" date="2014" name="Front. Microbiol.">
        <title>High frequency of phylogenetically diverse reductive dehalogenase-homologous genes in deep subseafloor sedimentary metagenomes.</title>
        <authorList>
            <person name="Kawai M."/>
            <person name="Futagami T."/>
            <person name="Toyoda A."/>
            <person name="Takaki Y."/>
            <person name="Nishi S."/>
            <person name="Hori S."/>
            <person name="Arai W."/>
            <person name="Tsubouchi T."/>
            <person name="Morono Y."/>
            <person name="Uchiyama I."/>
            <person name="Ito T."/>
            <person name="Fujiyama A."/>
            <person name="Inagaki F."/>
            <person name="Takami H."/>
        </authorList>
    </citation>
    <scope>NUCLEOTIDE SEQUENCE</scope>
    <source>
        <strain evidence="2">Expedition CK06-06</strain>
    </source>
</reference>